<dbReference type="EMBL" id="CAFBMR010000103">
    <property type="protein sequence ID" value="CAB4926878.1"/>
    <property type="molecule type" value="Genomic_DNA"/>
</dbReference>
<feature type="region of interest" description="Disordered" evidence="1">
    <location>
        <begin position="141"/>
        <end position="171"/>
    </location>
</feature>
<organism evidence="2">
    <name type="scientific">freshwater metagenome</name>
    <dbReference type="NCBI Taxonomy" id="449393"/>
    <lineage>
        <taxon>unclassified sequences</taxon>
        <taxon>metagenomes</taxon>
        <taxon>ecological metagenomes</taxon>
    </lineage>
</organism>
<evidence type="ECO:0000313" key="2">
    <source>
        <dbReference type="EMBL" id="CAB4926878.1"/>
    </source>
</evidence>
<sequence length="171" mass="18456">MASQSLTTALTSPPTYCTGLLTSGSNSSRRENTEPVFGVMGRESVVGADMLKRIPAMKPPAPPQAHLRLALVDPLPRRAPPPSLLTCGNRQRLVADLWQLSEPKKLPQVSNGENLVATSQQQVGARADRTTVRRLEPLRLSSTPRGCLRPGSQGLAELSPQLSKATEHHLQ</sequence>
<dbReference type="AlphaFoldDB" id="A0A6J7I7A1"/>
<proteinExistence type="predicted"/>
<name>A0A6J7I7A1_9ZZZZ</name>
<protein>
    <submittedName>
        <fullName evidence="2">Unannotated protein</fullName>
    </submittedName>
</protein>
<evidence type="ECO:0000256" key="1">
    <source>
        <dbReference type="SAM" id="MobiDB-lite"/>
    </source>
</evidence>
<accession>A0A6J7I7A1</accession>
<gene>
    <name evidence="2" type="ORF">UFOPK3610_01725</name>
</gene>
<reference evidence="2" key="1">
    <citation type="submission" date="2020-05" db="EMBL/GenBank/DDBJ databases">
        <authorList>
            <person name="Chiriac C."/>
            <person name="Salcher M."/>
            <person name="Ghai R."/>
            <person name="Kavagutti S V."/>
        </authorList>
    </citation>
    <scope>NUCLEOTIDE SEQUENCE</scope>
</reference>